<evidence type="ECO:0000313" key="1">
    <source>
        <dbReference type="EMBL" id="MCI4674173.1"/>
    </source>
</evidence>
<proteinExistence type="predicted"/>
<name>A0ABS9YSG4_9MYCO</name>
<evidence type="ECO:0000313" key="2">
    <source>
        <dbReference type="Proteomes" id="UP001139068"/>
    </source>
</evidence>
<accession>A0ABS9YSG4</accession>
<dbReference type="Proteomes" id="UP001139068">
    <property type="component" value="Unassembled WGS sequence"/>
</dbReference>
<protein>
    <submittedName>
        <fullName evidence="1">VOC family protein</fullName>
    </submittedName>
</protein>
<organism evidence="1 2">
    <name type="scientific">Candidatus Mycolicibacterium alkanivorans</name>
    <dbReference type="NCBI Taxonomy" id="2954114"/>
    <lineage>
        <taxon>Bacteria</taxon>
        <taxon>Bacillati</taxon>
        <taxon>Actinomycetota</taxon>
        <taxon>Actinomycetes</taxon>
        <taxon>Mycobacteriales</taxon>
        <taxon>Mycobacteriaceae</taxon>
        <taxon>Mycolicibacterium</taxon>
    </lineage>
</organism>
<gene>
    <name evidence="1" type="ORF">K9U37_04180</name>
</gene>
<keyword evidence="2" id="KW-1185">Reference proteome</keyword>
<dbReference type="RefSeq" id="WP_243070640.1">
    <property type="nucleotide sequence ID" value="NZ_JAIVFL010000001.1"/>
</dbReference>
<dbReference type="EMBL" id="JAIVFL010000001">
    <property type="protein sequence ID" value="MCI4674173.1"/>
    <property type="molecule type" value="Genomic_DNA"/>
</dbReference>
<sequence>MRSTTNHWLELQKITTFLMFEGCADEVMRFCDGDVLNVVEHRD</sequence>
<reference evidence="1" key="1">
    <citation type="journal article" date="2022" name="ISME J.">
        <title>Identification of active gaseous-alkane degraders at natural gas seeps.</title>
        <authorList>
            <person name="Farhan Ul Haque M."/>
            <person name="Hernandez M."/>
            <person name="Crombie A.T."/>
            <person name="Murrell J.C."/>
        </authorList>
    </citation>
    <scope>NUCLEOTIDE SEQUENCE</scope>
    <source>
        <strain evidence="1">ANDR5</strain>
    </source>
</reference>
<comment type="caution">
    <text evidence="1">The sequence shown here is derived from an EMBL/GenBank/DDBJ whole genome shotgun (WGS) entry which is preliminary data.</text>
</comment>